<keyword evidence="4 6" id="KW-1133">Transmembrane helix</keyword>
<evidence type="ECO:0000256" key="2">
    <source>
        <dbReference type="ARBA" id="ARBA00009773"/>
    </source>
</evidence>
<organism evidence="7 8">
    <name type="scientific">Ureibacillus acetophenoni</name>
    <dbReference type="NCBI Taxonomy" id="614649"/>
    <lineage>
        <taxon>Bacteria</taxon>
        <taxon>Bacillati</taxon>
        <taxon>Bacillota</taxon>
        <taxon>Bacilli</taxon>
        <taxon>Bacillales</taxon>
        <taxon>Caryophanaceae</taxon>
        <taxon>Ureibacillus</taxon>
    </lineage>
</organism>
<sequence>MKMQKLNEFPFKSGIKFIVLAVYLLIIWFVFPISIAIFFAYLIFPVVEFCNKRLKLPYILSAITISILIFILIYSLIYITIQSLISIYPELQQHIAKIPLIDTASFQIFETIYEQSMSLIDSLILTIVNSIQIVFNYIFEFFIFLLAFFFSLFESRKDRAWFFLYVPKAYRSEWKQYFTRAIDLIGYFLFVGFQLFMITFFLLSCGFSLLKFEQPISKAFLIAIADFLPFFGIGIFLVPAAVYFFFVGQSTLAIAILVLFLFIMLTRQITESMLWAKTFQLRAIHSFFISAASILMFGIYGILLSPFIILIALKMKQKSTY</sequence>
<evidence type="ECO:0000313" key="7">
    <source>
        <dbReference type="EMBL" id="SOC36566.1"/>
    </source>
</evidence>
<feature type="transmembrane region" description="Helical" evidence="6">
    <location>
        <begin position="134"/>
        <end position="153"/>
    </location>
</feature>
<accession>A0A285U7N7</accession>
<feature type="transmembrane region" description="Helical" evidence="6">
    <location>
        <begin position="219"/>
        <end position="237"/>
    </location>
</feature>
<dbReference type="RefSeq" id="WP_097148539.1">
    <property type="nucleotide sequence ID" value="NZ_OBQC01000002.1"/>
</dbReference>
<feature type="transmembrane region" description="Helical" evidence="6">
    <location>
        <begin position="287"/>
        <end position="313"/>
    </location>
</feature>
<keyword evidence="3 6" id="KW-0812">Transmembrane</keyword>
<keyword evidence="5 6" id="KW-0472">Membrane</keyword>
<reference evidence="8" key="1">
    <citation type="submission" date="2017-08" db="EMBL/GenBank/DDBJ databases">
        <authorList>
            <person name="Varghese N."/>
            <person name="Submissions S."/>
        </authorList>
    </citation>
    <scope>NUCLEOTIDE SEQUENCE [LARGE SCALE GENOMIC DNA]</scope>
    <source>
        <strain evidence="8">JC23</strain>
    </source>
</reference>
<keyword evidence="8" id="KW-1185">Reference proteome</keyword>
<dbReference type="Pfam" id="PF01594">
    <property type="entry name" value="AI-2E_transport"/>
    <property type="match status" value="1"/>
</dbReference>
<dbReference type="EMBL" id="OBQC01000002">
    <property type="protein sequence ID" value="SOC36566.1"/>
    <property type="molecule type" value="Genomic_DNA"/>
</dbReference>
<dbReference type="InterPro" id="IPR002549">
    <property type="entry name" value="AI-2E-like"/>
</dbReference>
<evidence type="ECO:0000256" key="4">
    <source>
        <dbReference type="ARBA" id="ARBA00022989"/>
    </source>
</evidence>
<feature type="transmembrane region" description="Helical" evidence="6">
    <location>
        <begin position="20"/>
        <end position="44"/>
    </location>
</feature>
<evidence type="ECO:0000256" key="5">
    <source>
        <dbReference type="ARBA" id="ARBA00023136"/>
    </source>
</evidence>
<evidence type="ECO:0000256" key="3">
    <source>
        <dbReference type="ARBA" id="ARBA00022692"/>
    </source>
</evidence>
<dbReference type="AlphaFoldDB" id="A0A285U7N7"/>
<comment type="subcellular location">
    <subcellularLocation>
        <location evidence="1">Membrane</location>
        <topology evidence="1">Multi-pass membrane protein</topology>
    </subcellularLocation>
</comment>
<dbReference type="Proteomes" id="UP000219252">
    <property type="component" value="Unassembled WGS sequence"/>
</dbReference>
<name>A0A285U7N7_9BACL</name>
<comment type="similarity">
    <text evidence="2">Belongs to the autoinducer-2 exporter (AI-2E) (TC 2.A.86) family.</text>
</comment>
<dbReference type="GO" id="GO:0016020">
    <property type="term" value="C:membrane"/>
    <property type="evidence" value="ECO:0007669"/>
    <property type="project" value="UniProtKB-SubCell"/>
</dbReference>
<evidence type="ECO:0000256" key="6">
    <source>
        <dbReference type="SAM" id="Phobius"/>
    </source>
</evidence>
<protein>
    <submittedName>
        <fullName evidence="7">Predicted PurR-regulated permease PerM</fullName>
    </submittedName>
</protein>
<feature type="transmembrane region" description="Helical" evidence="6">
    <location>
        <begin position="184"/>
        <end position="207"/>
    </location>
</feature>
<feature type="transmembrane region" description="Helical" evidence="6">
    <location>
        <begin position="56"/>
        <end position="79"/>
    </location>
</feature>
<dbReference type="OrthoDB" id="9774361at2"/>
<feature type="transmembrane region" description="Helical" evidence="6">
    <location>
        <begin position="243"/>
        <end position="266"/>
    </location>
</feature>
<gene>
    <name evidence="7" type="ORF">SAMN05877842_102491</name>
</gene>
<evidence type="ECO:0000256" key="1">
    <source>
        <dbReference type="ARBA" id="ARBA00004141"/>
    </source>
</evidence>
<proteinExistence type="inferred from homology"/>
<evidence type="ECO:0000313" key="8">
    <source>
        <dbReference type="Proteomes" id="UP000219252"/>
    </source>
</evidence>